<evidence type="ECO:0000256" key="1">
    <source>
        <dbReference type="SAM" id="Coils"/>
    </source>
</evidence>
<sequence>MSTTDTAPDEPRRLKIPFPFRRSEGRAPGLGRTAPGAPRGRVPLSETREGRRLLDQAENAGRRAAAGGTLDPYVLGSGRRLPYFGRLQGMRDHTRGRVLAEHHEREERELRASAELYADTAARVAEARRARDSQEEETRRRHAAAARLDRTATRMAAREDRRDRLLPWIVARSEGRRRPDGPDPDPHPEPGTDGPGSPAPAYPAAQGEDAGLYAPDERDGDPVGNPAARPAPAAGAPWEGLTETSAMARWPRRFLTLLLILVELPVYLGVFLAIHDGTPEGRASAFLLTAAVGVAMTLGPFQAGRQWRRRGATAALWLVLPVAAALLTLWGWAAWYLGDLRARIVFRDTDTSALAETARQLGVDLPPAPTLLDQLHLDEHTVSVTFIALLLLSGGIAFLLAVSEEHPFIAAYRLHGDRLAKAEQELARAEAAVAAAQREQGTLEERRTERARALAAELTAVDNVFEAAAHAYLDGVQAASRDPAVTEGAMRLSTRYPLLPELPVRR</sequence>
<evidence type="ECO:0000256" key="2">
    <source>
        <dbReference type="SAM" id="MobiDB-lite"/>
    </source>
</evidence>
<feature type="coiled-coil region" evidence="1">
    <location>
        <begin position="412"/>
        <end position="446"/>
    </location>
</feature>
<feature type="transmembrane region" description="Helical" evidence="3">
    <location>
        <begin position="286"/>
        <end position="303"/>
    </location>
</feature>
<dbReference type="Proteomes" id="UP000052982">
    <property type="component" value="Unassembled WGS sequence"/>
</dbReference>
<keyword evidence="1" id="KW-0175">Coiled coil</keyword>
<feature type="compositionally biased region" description="Basic and acidic residues" evidence="2">
    <location>
        <begin position="147"/>
        <end position="156"/>
    </location>
</feature>
<feature type="compositionally biased region" description="Low complexity" evidence="2">
    <location>
        <begin position="226"/>
        <end position="237"/>
    </location>
</feature>
<feature type="transmembrane region" description="Helical" evidence="3">
    <location>
        <begin position="254"/>
        <end position="274"/>
    </location>
</feature>
<reference evidence="4 5" key="1">
    <citation type="submission" date="2015-10" db="EMBL/GenBank/DDBJ databases">
        <title>Draft genome sequence of Streptomyces griseoruber DSM 40281, type strain for the species Streptomyces griseoruber.</title>
        <authorList>
            <person name="Ruckert C."/>
            <person name="Winkler A."/>
            <person name="Kalinowski J."/>
            <person name="Kampfer P."/>
            <person name="Glaeser S."/>
        </authorList>
    </citation>
    <scope>NUCLEOTIDE SEQUENCE [LARGE SCALE GENOMIC DNA]</scope>
    <source>
        <strain evidence="4 5">DSM 40281</strain>
    </source>
</reference>
<comment type="caution">
    <text evidence="4">The sequence shown here is derived from an EMBL/GenBank/DDBJ whole genome shotgun (WGS) entry which is preliminary data.</text>
</comment>
<dbReference type="STRING" id="1943.AQJ64_39105"/>
<feature type="compositionally biased region" description="Basic and acidic residues" evidence="2">
    <location>
        <begin position="46"/>
        <end position="55"/>
    </location>
</feature>
<proteinExistence type="predicted"/>
<accession>A0A101SL10</accession>
<feature type="transmembrane region" description="Helical" evidence="3">
    <location>
        <begin position="315"/>
        <end position="337"/>
    </location>
</feature>
<feature type="transmembrane region" description="Helical" evidence="3">
    <location>
        <begin position="382"/>
        <end position="403"/>
    </location>
</feature>
<keyword evidence="3" id="KW-1133">Transmembrane helix</keyword>
<keyword evidence="5" id="KW-1185">Reference proteome</keyword>
<feature type="compositionally biased region" description="Basic and acidic residues" evidence="2">
    <location>
        <begin position="125"/>
        <end position="139"/>
    </location>
</feature>
<evidence type="ECO:0000256" key="3">
    <source>
        <dbReference type="SAM" id="Phobius"/>
    </source>
</evidence>
<keyword evidence="3" id="KW-0812">Transmembrane</keyword>
<gene>
    <name evidence="4" type="ORF">AQJ64_39105</name>
</gene>
<dbReference type="OrthoDB" id="4252224at2"/>
<feature type="region of interest" description="Disordered" evidence="2">
    <location>
        <begin position="1"/>
        <end position="69"/>
    </location>
</feature>
<keyword evidence="3" id="KW-0472">Membrane</keyword>
<name>A0A101SL10_9ACTN</name>
<organism evidence="4 5">
    <name type="scientific">Streptomyces griseoruber</name>
    <dbReference type="NCBI Taxonomy" id="1943"/>
    <lineage>
        <taxon>Bacteria</taxon>
        <taxon>Bacillati</taxon>
        <taxon>Actinomycetota</taxon>
        <taxon>Actinomycetes</taxon>
        <taxon>Kitasatosporales</taxon>
        <taxon>Streptomycetaceae</taxon>
        <taxon>Streptomyces</taxon>
    </lineage>
</organism>
<feature type="region of interest" description="Disordered" evidence="2">
    <location>
        <begin position="170"/>
        <end position="237"/>
    </location>
</feature>
<dbReference type="AlphaFoldDB" id="A0A101SL10"/>
<evidence type="ECO:0000313" key="4">
    <source>
        <dbReference type="EMBL" id="KUN76145.1"/>
    </source>
</evidence>
<dbReference type="RefSeq" id="WP_059203406.1">
    <property type="nucleotide sequence ID" value="NZ_KQ948783.1"/>
</dbReference>
<feature type="region of interest" description="Disordered" evidence="2">
    <location>
        <begin position="125"/>
        <end position="156"/>
    </location>
</feature>
<evidence type="ECO:0000313" key="5">
    <source>
        <dbReference type="Proteomes" id="UP000052982"/>
    </source>
</evidence>
<protein>
    <submittedName>
        <fullName evidence="4">Uncharacterized protein</fullName>
    </submittedName>
</protein>
<feature type="compositionally biased region" description="Basic and acidic residues" evidence="2">
    <location>
        <begin position="173"/>
        <end position="190"/>
    </location>
</feature>
<dbReference type="EMBL" id="LMWW01000068">
    <property type="protein sequence ID" value="KUN76145.1"/>
    <property type="molecule type" value="Genomic_DNA"/>
</dbReference>